<evidence type="ECO:0000259" key="1">
    <source>
        <dbReference type="Pfam" id="PF12873"/>
    </source>
</evidence>
<dbReference type="RefSeq" id="WP_244092970.1">
    <property type="nucleotide sequence ID" value="NZ_JAOQJL010000007.1"/>
</dbReference>
<organism evidence="2 3">
    <name type="scientific">Blautia ammoniilytica</name>
    <dbReference type="NCBI Taxonomy" id="2981782"/>
    <lineage>
        <taxon>Bacteria</taxon>
        <taxon>Bacillati</taxon>
        <taxon>Bacillota</taxon>
        <taxon>Clostridia</taxon>
        <taxon>Lachnospirales</taxon>
        <taxon>Lachnospiraceae</taxon>
        <taxon>Blautia</taxon>
    </lineage>
</organism>
<dbReference type="EMBL" id="JAOQJL010000007">
    <property type="protein sequence ID" value="MCU6764770.1"/>
    <property type="molecule type" value="Genomic_DNA"/>
</dbReference>
<evidence type="ECO:0000313" key="2">
    <source>
        <dbReference type="EMBL" id="MCU6764770.1"/>
    </source>
</evidence>
<name>A0ABT2TRB1_9FIRM</name>
<gene>
    <name evidence="2" type="ORF">OCV61_05005</name>
</gene>
<dbReference type="InterPro" id="IPR024437">
    <property type="entry name" value="DUF3825"/>
</dbReference>
<feature type="domain" description="DUF3825" evidence="1">
    <location>
        <begin position="46"/>
        <end position="287"/>
    </location>
</feature>
<keyword evidence="3" id="KW-1185">Reference proteome</keyword>
<dbReference type="Pfam" id="PF12873">
    <property type="entry name" value="DUF3825"/>
    <property type="match status" value="1"/>
</dbReference>
<sequence>MMKEMEAKTENRYEYRKPQEKRKQMIAPDLFEFAYVPDWYGHLAELERLALPESWKFRKPSRETKNADTPILERYIHTIFRKQVIDFNSESDPRKADSIFHLENECVCFHTGLYTPQYKGIYGYFERNNFSDSLRDWYFRGFCDELSPKLRYIEPLPQKPVYHMAQSGINFNPEWPIRVNVNHILGDEENLERIPAKIRKVKNLPLLFETAVELGRRKSVIEPGLVVPQGYQGRVQYLLPVYLTNMQKPDLAMTLTVMDGYYLGNTCLTLEMAYLNARVVARPMAPWLTELVK</sequence>
<reference evidence="2 3" key="1">
    <citation type="journal article" date="2021" name="ISME Commun">
        <title>Automated analysis of genomic sequences facilitates high-throughput and comprehensive description of bacteria.</title>
        <authorList>
            <person name="Hitch T.C.A."/>
        </authorList>
    </citation>
    <scope>NUCLEOTIDE SEQUENCE [LARGE SCALE GENOMIC DNA]</scope>
    <source>
        <strain evidence="2 3">Sanger_23</strain>
    </source>
</reference>
<accession>A0ABT2TRB1</accession>
<comment type="caution">
    <text evidence="2">The sequence shown here is derived from an EMBL/GenBank/DDBJ whole genome shotgun (WGS) entry which is preliminary data.</text>
</comment>
<proteinExistence type="predicted"/>
<dbReference type="Proteomes" id="UP001652409">
    <property type="component" value="Unassembled WGS sequence"/>
</dbReference>
<protein>
    <submittedName>
        <fullName evidence="2">DUF3825 domain-containing protein</fullName>
    </submittedName>
</protein>
<evidence type="ECO:0000313" key="3">
    <source>
        <dbReference type="Proteomes" id="UP001652409"/>
    </source>
</evidence>